<gene>
    <name evidence="7" type="ORF">KLDO_g5</name>
</gene>
<dbReference type="GO" id="GO:0005741">
    <property type="term" value="C:mitochondrial outer membrane"/>
    <property type="evidence" value="ECO:0007669"/>
    <property type="project" value="TreeGrafter"/>
</dbReference>
<evidence type="ECO:0000256" key="3">
    <source>
        <dbReference type="ARBA" id="ARBA00022692"/>
    </source>
</evidence>
<protein>
    <submittedName>
        <fullName evidence="7">WGS project CCBQ000000000 data, contig 00028</fullName>
    </submittedName>
</protein>
<name>A0A0A8L0A7_9SACH</name>
<dbReference type="AlphaFoldDB" id="A0A0A8L0A7"/>
<comment type="subcellular location">
    <subcellularLocation>
        <location evidence="1">Membrane</location>
        <topology evidence="1">Multi-pass membrane protein</topology>
    </subcellularLocation>
</comment>
<dbReference type="EMBL" id="CCBQ010000001">
    <property type="protein sequence ID" value="CDO91671.1"/>
    <property type="molecule type" value="Genomic_DNA"/>
</dbReference>
<dbReference type="Proteomes" id="UP000031516">
    <property type="component" value="Unassembled WGS sequence"/>
</dbReference>
<dbReference type="Pfam" id="PF03073">
    <property type="entry name" value="TspO_MBR"/>
    <property type="match status" value="1"/>
</dbReference>
<sequence>MFELYSPVKILASVATTLTFGYSSGLVTRTSVNTWYPTLIKPWFTPPNKVFPIAWSSLYLIMGVAAGIVWSHADNGDKLAKTGLKHFAVQFGLNMLWSYLFFGLKSPGLGLIEVVALWTSLYKTWTVFSAVDSVAGWLMLPYLSWVSYAAVLNASIWWLNP</sequence>
<dbReference type="InterPro" id="IPR004307">
    <property type="entry name" value="TspO_MBR"/>
</dbReference>
<keyword evidence="8" id="KW-1185">Reference proteome</keyword>
<dbReference type="PIRSF" id="PIRSF005859">
    <property type="entry name" value="PBR"/>
    <property type="match status" value="1"/>
</dbReference>
<dbReference type="CDD" id="cd15904">
    <property type="entry name" value="TSPO_MBR"/>
    <property type="match status" value="1"/>
</dbReference>
<dbReference type="PANTHER" id="PTHR10057:SF0">
    <property type="entry name" value="TRANSLOCATOR PROTEIN"/>
    <property type="match status" value="1"/>
</dbReference>
<dbReference type="GO" id="GO:0033013">
    <property type="term" value="P:tetrapyrrole metabolic process"/>
    <property type="evidence" value="ECO:0007669"/>
    <property type="project" value="UniProtKB-ARBA"/>
</dbReference>
<comment type="caution">
    <text evidence="7">The sequence shown here is derived from an EMBL/GenBank/DDBJ whole genome shotgun (WGS) entry which is preliminary data.</text>
</comment>
<dbReference type="FunFam" id="1.20.1260.100:FF:000001">
    <property type="entry name" value="translocator protein 2"/>
    <property type="match status" value="1"/>
</dbReference>
<evidence type="ECO:0000313" key="7">
    <source>
        <dbReference type="EMBL" id="CDO91671.1"/>
    </source>
</evidence>
<keyword evidence="3 6" id="KW-0812">Transmembrane</keyword>
<dbReference type="InterPro" id="IPR038330">
    <property type="entry name" value="TspO/MBR-related_sf"/>
</dbReference>
<dbReference type="PANTHER" id="PTHR10057">
    <property type="entry name" value="PERIPHERAL-TYPE BENZODIAZEPINE RECEPTOR"/>
    <property type="match status" value="1"/>
</dbReference>
<evidence type="ECO:0000256" key="1">
    <source>
        <dbReference type="ARBA" id="ARBA00004141"/>
    </source>
</evidence>
<comment type="similarity">
    <text evidence="2">Belongs to the TspO/BZRP family.</text>
</comment>
<proteinExistence type="inferred from homology"/>
<feature type="transmembrane region" description="Helical" evidence="6">
    <location>
        <begin position="53"/>
        <end position="71"/>
    </location>
</feature>
<evidence type="ECO:0000313" key="8">
    <source>
        <dbReference type="Proteomes" id="UP000031516"/>
    </source>
</evidence>
<keyword evidence="5 6" id="KW-0472">Membrane</keyword>
<evidence type="ECO:0000256" key="5">
    <source>
        <dbReference type="ARBA" id="ARBA00023136"/>
    </source>
</evidence>
<evidence type="ECO:0000256" key="6">
    <source>
        <dbReference type="SAM" id="Phobius"/>
    </source>
</evidence>
<feature type="transmembrane region" description="Helical" evidence="6">
    <location>
        <begin position="137"/>
        <end position="159"/>
    </location>
</feature>
<organism evidence="7 8">
    <name type="scientific">Kluyveromyces dobzhanskii CBS 2104</name>
    <dbReference type="NCBI Taxonomy" id="1427455"/>
    <lineage>
        <taxon>Eukaryota</taxon>
        <taxon>Fungi</taxon>
        <taxon>Dikarya</taxon>
        <taxon>Ascomycota</taxon>
        <taxon>Saccharomycotina</taxon>
        <taxon>Saccharomycetes</taxon>
        <taxon>Saccharomycetales</taxon>
        <taxon>Saccharomycetaceae</taxon>
        <taxon>Kluyveromyces</taxon>
    </lineage>
</organism>
<keyword evidence="4 6" id="KW-1133">Transmembrane helix</keyword>
<dbReference type="Gene3D" id="1.20.1260.100">
    <property type="entry name" value="TspO/MBR protein"/>
    <property type="match status" value="1"/>
</dbReference>
<reference evidence="7 8" key="1">
    <citation type="submission" date="2014-03" db="EMBL/GenBank/DDBJ databases">
        <title>The genome of Kluyveromyces dobzhanskii.</title>
        <authorList>
            <person name="Nystedt B."/>
            <person name="Astrom S."/>
        </authorList>
    </citation>
    <scope>NUCLEOTIDE SEQUENCE [LARGE SCALE GENOMIC DNA]</scope>
    <source>
        <strain evidence="7 8">CBS 2104</strain>
    </source>
</reference>
<dbReference type="OrthoDB" id="8841220at2759"/>
<evidence type="ECO:0000256" key="4">
    <source>
        <dbReference type="ARBA" id="ARBA00022989"/>
    </source>
</evidence>
<evidence type="ECO:0000256" key="2">
    <source>
        <dbReference type="ARBA" id="ARBA00007524"/>
    </source>
</evidence>
<accession>A0A0A8L0A7</accession>